<evidence type="ECO:0000256" key="1">
    <source>
        <dbReference type="SAM" id="MobiDB-lite"/>
    </source>
</evidence>
<feature type="compositionally biased region" description="Basic and acidic residues" evidence="1">
    <location>
        <begin position="886"/>
        <end position="899"/>
    </location>
</feature>
<feature type="compositionally biased region" description="Polar residues" evidence="1">
    <location>
        <begin position="243"/>
        <end position="262"/>
    </location>
</feature>
<reference evidence="2 3" key="1">
    <citation type="journal article" date="2019" name="Nat. Ecol. Evol.">
        <title>Megaphylogeny resolves global patterns of mushroom evolution.</title>
        <authorList>
            <person name="Varga T."/>
            <person name="Krizsan K."/>
            <person name="Foldi C."/>
            <person name="Dima B."/>
            <person name="Sanchez-Garcia M."/>
            <person name="Sanchez-Ramirez S."/>
            <person name="Szollosi G.J."/>
            <person name="Szarkandi J.G."/>
            <person name="Papp V."/>
            <person name="Albert L."/>
            <person name="Andreopoulos W."/>
            <person name="Angelini C."/>
            <person name="Antonin V."/>
            <person name="Barry K.W."/>
            <person name="Bougher N.L."/>
            <person name="Buchanan P."/>
            <person name="Buyck B."/>
            <person name="Bense V."/>
            <person name="Catcheside P."/>
            <person name="Chovatia M."/>
            <person name="Cooper J."/>
            <person name="Damon W."/>
            <person name="Desjardin D."/>
            <person name="Finy P."/>
            <person name="Geml J."/>
            <person name="Haridas S."/>
            <person name="Hughes K."/>
            <person name="Justo A."/>
            <person name="Karasinski D."/>
            <person name="Kautmanova I."/>
            <person name="Kiss B."/>
            <person name="Kocsube S."/>
            <person name="Kotiranta H."/>
            <person name="LaButti K.M."/>
            <person name="Lechner B.E."/>
            <person name="Liimatainen K."/>
            <person name="Lipzen A."/>
            <person name="Lukacs Z."/>
            <person name="Mihaltcheva S."/>
            <person name="Morgado L.N."/>
            <person name="Niskanen T."/>
            <person name="Noordeloos M.E."/>
            <person name="Ohm R.A."/>
            <person name="Ortiz-Santana B."/>
            <person name="Ovrebo C."/>
            <person name="Racz N."/>
            <person name="Riley R."/>
            <person name="Savchenko A."/>
            <person name="Shiryaev A."/>
            <person name="Soop K."/>
            <person name="Spirin V."/>
            <person name="Szebenyi C."/>
            <person name="Tomsovsky M."/>
            <person name="Tulloss R.E."/>
            <person name="Uehling J."/>
            <person name="Grigoriev I.V."/>
            <person name="Vagvolgyi C."/>
            <person name="Papp T."/>
            <person name="Martin F.M."/>
            <person name="Miettinen O."/>
            <person name="Hibbett D.S."/>
            <person name="Nagy L.G."/>
        </authorList>
    </citation>
    <scope>NUCLEOTIDE SEQUENCE [LARGE SCALE GENOMIC DNA]</scope>
    <source>
        <strain evidence="2 3">OMC1185</strain>
    </source>
</reference>
<name>A0A5C3NJ07_9AGAM</name>
<feature type="compositionally biased region" description="Low complexity" evidence="1">
    <location>
        <begin position="825"/>
        <end position="839"/>
    </location>
</feature>
<feature type="region of interest" description="Disordered" evidence="1">
    <location>
        <begin position="239"/>
        <end position="262"/>
    </location>
</feature>
<accession>A0A5C3NJ07</accession>
<sequence>MSYLKPIYPEVSEQPGLTSRRLDDAGSSHALLEVGFLDDGRNNECKTALASQSPSLTPDNADRVLHSTESRPQCDALTHEIPNKDKPGLDHDLAGGSDGYLIIASATDANKPVFFDVAAPLGCDRASGVKAAGNSFLQEKPKDSDSGLQTAGPGTPIDDYPIHPFPQVSNWAYSTNSRSAASACDLQVPNTNGESHGALRVISGSSSADKPPTSNALISQNSLNGHSTIADAPNNGAIAHSAHLTNSGSAPATTPGSTAHISTEDQGASIILHAPTPSPPISLLLSIRTSAETADEAQTNIASNAATYGTIPKPSTPAVAPGTFGLLPPLIDDNHQQIQDQERDLGSPSDPFVISPAHIPTSGGLPHAIPDCSLENRAHIRISNSDTGHITCGSLTSEKNHASPDLMGVLNSKLTLLKASSTALDVDGSSWDDGTMHLQSGPGAPNVCSSAELANATRILDDNSLAASLVVTRLTYQFPGSPGDALDDTNCDGATSLPPTIIAHTSKSSLSVEDSGIFLDATDTSRPSTATMISDADSIVIDASDYIVLPERDVTSSVELFDLKCCQEEVTSPSHPITMRSAGMLLHSDYSEFPGPIGELGDHPPILMNAVSSDSERDTPLYTQIGLSGSASLARGASPTSLRSGLPSEDLIPADIAPPAGLRLDYSSSLECRSASSSVLDSARVKDCHKAPAPPSGPFPQVSCASREYTALSSPLMNAQMAHHGYEDSAERLAEDEDAASPESQVPYLPPSSPPLSSSPPVFSSPGIVPAPSSRPTSPMRLDVDCKDKDELRIEDCMQAEASSQGHPWSADKDEMGVQDGNLRPSSPSLALAPFTSSPPSSPPHVPGYIQSSPPRRYGFPLEGEDHENLKSEKKRRYGSEELDEERAKRAKSEVDKAAPKRMTVQGQRRELKKLKKPFRSPVGIGGLP</sequence>
<dbReference type="EMBL" id="ML213504">
    <property type="protein sequence ID" value="TFK56088.1"/>
    <property type="molecule type" value="Genomic_DNA"/>
</dbReference>
<protein>
    <submittedName>
        <fullName evidence="2">Uncharacterized protein</fullName>
    </submittedName>
</protein>
<dbReference type="AlphaFoldDB" id="A0A5C3NJ07"/>
<feature type="non-terminal residue" evidence="2">
    <location>
        <position position="929"/>
    </location>
</feature>
<evidence type="ECO:0000313" key="2">
    <source>
        <dbReference type="EMBL" id="TFK56088.1"/>
    </source>
</evidence>
<feature type="region of interest" description="Disordered" evidence="1">
    <location>
        <begin position="681"/>
        <end position="702"/>
    </location>
</feature>
<evidence type="ECO:0000313" key="3">
    <source>
        <dbReference type="Proteomes" id="UP000305948"/>
    </source>
</evidence>
<keyword evidence="3" id="KW-1185">Reference proteome</keyword>
<feature type="region of interest" description="Disordered" evidence="1">
    <location>
        <begin position="726"/>
        <end position="929"/>
    </location>
</feature>
<proteinExistence type="predicted"/>
<feature type="compositionally biased region" description="Basic and acidic residues" evidence="1">
    <location>
        <begin position="782"/>
        <end position="796"/>
    </location>
</feature>
<feature type="compositionally biased region" description="Pro residues" evidence="1">
    <location>
        <begin position="748"/>
        <end position="758"/>
    </location>
</feature>
<organism evidence="2 3">
    <name type="scientific">Heliocybe sulcata</name>
    <dbReference type="NCBI Taxonomy" id="5364"/>
    <lineage>
        <taxon>Eukaryota</taxon>
        <taxon>Fungi</taxon>
        <taxon>Dikarya</taxon>
        <taxon>Basidiomycota</taxon>
        <taxon>Agaricomycotina</taxon>
        <taxon>Agaricomycetes</taxon>
        <taxon>Gloeophyllales</taxon>
        <taxon>Gloeophyllaceae</taxon>
        <taxon>Heliocybe</taxon>
    </lineage>
</organism>
<gene>
    <name evidence="2" type="ORF">OE88DRAFT_1692989</name>
</gene>
<dbReference type="Proteomes" id="UP000305948">
    <property type="component" value="Unassembled WGS sequence"/>
</dbReference>